<dbReference type="Proteomes" id="UP001196413">
    <property type="component" value="Unassembled WGS sequence"/>
</dbReference>
<dbReference type="EMBL" id="JAHQIW010006274">
    <property type="protein sequence ID" value="KAJ1368701.1"/>
    <property type="molecule type" value="Genomic_DNA"/>
</dbReference>
<proteinExistence type="predicted"/>
<protein>
    <recommendedName>
        <fullName evidence="3">Reverse transcriptase domain-containing protein</fullName>
    </recommendedName>
</protein>
<accession>A0AAD5R385</accession>
<evidence type="ECO:0008006" key="3">
    <source>
        <dbReference type="Google" id="ProtNLM"/>
    </source>
</evidence>
<comment type="caution">
    <text evidence="1">The sequence shown here is derived from an EMBL/GenBank/DDBJ whole genome shotgun (WGS) entry which is preliminary data.</text>
</comment>
<evidence type="ECO:0000313" key="2">
    <source>
        <dbReference type="Proteomes" id="UP001196413"/>
    </source>
</evidence>
<gene>
    <name evidence="1" type="ORF">KIN20_029957</name>
</gene>
<organism evidence="1 2">
    <name type="scientific">Parelaphostrongylus tenuis</name>
    <name type="common">Meningeal worm</name>
    <dbReference type="NCBI Taxonomy" id="148309"/>
    <lineage>
        <taxon>Eukaryota</taxon>
        <taxon>Metazoa</taxon>
        <taxon>Ecdysozoa</taxon>
        <taxon>Nematoda</taxon>
        <taxon>Chromadorea</taxon>
        <taxon>Rhabditida</taxon>
        <taxon>Rhabditina</taxon>
        <taxon>Rhabditomorpha</taxon>
        <taxon>Strongyloidea</taxon>
        <taxon>Metastrongylidae</taxon>
        <taxon>Parelaphostrongylus</taxon>
    </lineage>
</organism>
<name>A0AAD5R385_PARTN</name>
<evidence type="ECO:0000313" key="1">
    <source>
        <dbReference type="EMBL" id="KAJ1368701.1"/>
    </source>
</evidence>
<sequence>MLKKLNEAGKKIGLRINRIKTQFIKNQWFSDKHIRLDGFLITETFSHEYLGRLLIKENSMKEELDRRRKAA</sequence>
<reference evidence="1" key="1">
    <citation type="submission" date="2021-06" db="EMBL/GenBank/DDBJ databases">
        <title>Parelaphostrongylus tenuis whole genome reference sequence.</title>
        <authorList>
            <person name="Garwood T.J."/>
            <person name="Larsen P.A."/>
            <person name="Fountain-Jones N.M."/>
            <person name="Garbe J.R."/>
            <person name="Macchietto M.G."/>
            <person name="Kania S.A."/>
            <person name="Gerhold R.W."/>
            <person name="Richards J.E."/>
            <person name="Wolf T.M."/>
        </authorList>
    </citation>
    <scope>NUCLEOTIDE SEQUENCE</scope>
    <source>
        <strain evidence="1">MNPRO001-30</strain>
        <tissue evidence="1">Meninges</tissue>
    </source>
</reference>
<keyword evidence="2" id="KW-1185">Reference proteome</keyword>
<dbReference type="AlphaFoldDB" id="A0AAD5R385"/>